<gene>
    <name evidence="2" type="ORF">PMYSY11_1122</name>
</gene>
<dbReference type="PANTHER" id="PTHR33525">
    <property type="match status" value="1"/>
</dbReference>
<dbReference type="GO" id="GO:0016301">
    <property type="term" value="F:kinase activity"/>
    <property type="evidence" value="ECO:0007669"/>
    <property type="project" value="UniProtKB-KW"/>
</dbReference>
<feature type="domain" description="HDOD" evidence="1">
    <location>
        <begin position="21"/>
        <end position="212"/>
    </location>
</feature>
<organism evidence="2">
    <name type="scientific">Pseudomonas marincola</name>
    <dbReference type="NCBI Taxonomy" id="437900"/>
    <lineage>
        <taxon>Bacteria</taxon>
        <taxon>Pseudomonadati</taxon>
        <taxon>Pseudomonadota</taxon>
        <taxon>Gammaproteobacteria</taxon>
        <taxon>Pseudomonadales</taxon>
        <taxon>Pseudomonadaceae</taxon>
        <taxon>Pseudomonas</taxon>
    </lineage>
</organism>
<dbReference type="InterPro" id="IPR052340">
    <property type="entry name" value="RNase_Y/CdgJ"/>
</dbReference>
<protein>
    <submittedName>
        <fullName evidence="2">Histidine kinase</fullName>
    </submittedName>
</protein>
<dbReference type="Gene3D" id="1.10.3210.10">
    <property type="entry name" value="Hypothetical protein af1432"/>
    <property type="match status" value="1"/>
</dbReference>
<dbReference type="AlphaFoldDB" id="A0A653E1T0"/>
<evidence type="ECO:0000259" key="1">
    <source>
        <dbReference type="PROSITE" id="PS51833"/>
    </source>
</evidence>
<dbReference type="RefSeq" id="WP_150547780.1">
    <property type="nucleotide sequence ID" value="NZ_LR215729.2"/>
</dbReference>
<accession>A0A653E1T0</accession>
<dbReference type="EMBL" id="LR215729">
    <property type="protein sequence ID" value="VEV96169.1"/>
    <property type="molecule type" value="Genomic_DNA"/>
</dbReference>
<reference evidence="2" key="1">
    <citation type="submission" date="2019-02" db="EMBL/GenBank/DDBJ databases">
        <authorList>
            <consortium name="Genoscope - CEA"/>
            <person name="William W."/>
        </authorList>
    </citation>
    <scope>NUCLEOTIDE SEQUENCE [LARGE SCALE GENOMIC DNA]</scope>
    <source>
        <strain evidence="2">YSy11</strain>
    </source>
</reference>
<evidence type="ECO:0000313" key="2">
    <source>
        <dbReference type="EMBL" id="VEV96169.1"/>
    </source>
</evidence>
<name>A0A653E1T0_9PSED</name>
<keyword evidence="2" id="KW-0418">Kinase</keyword>
<dbReference type="PANTHER" id="PTHR33525:SF6">
    <property type="entry name" value="HDOD DOMAIN-CONTAINING PROTEIN"/>
    <property type="match status" value="1"/>
</dbReference>
<keyword evidence="2" id="KW-0808">Transferase</keyword>
<dbReference type="SUPFAM" id="SSF109604">
    <property type="entry name" value="HD-domain/PDEase-like"/>
    <property type="match status" value="1"/>
</dbReference>
<dbReference type="PROSITE" id="PS51833">
    <property type="entry name" value="HDOD"/>
    <property type="match status" value="1"/>
</dbReference>
<dbReference type="InterPro" id="IPR013976">
    <property type="entry name" value="HDOD"/>
</dbReference>
<proteinExistence type="predicted"/>
<sequence length="503" mass="55926">MPLPSPKTRAQWLELLDKQPLPVTPQALQQVTRALGDSRRSLRDIGEIMQRTPTLALCIMREANRSASALGEPCAHLETALSRLGLERSAQLISRQPTLPIEQIPRQLRQILLISQHAAQQANGLFAGRLARLWQEINWGSILFLAPLWPLVAAHPEFFDEWEQRVLLNGEQACKVEKQLLGVSLPSLCLALAEHWRLPEWIIQAYRLLLTDRRLLVRALHIARDNEHPLQQQQCLDQDNNLSRWLTHPANSVLLANAIALSAHHCWSGSHSLRWQQLTGLYLQASIGELQQQIHQQAAVSARRCDTEQLWHPAQALLWPWDAVHLRPNVASAPAKTDAQQWRLLCAQLLQSPSAFSNTMQLSSCAIQALQAAGIQRLLLLRIDQKQSALKVQELAGLPAEAADITLLPLQSQVLRSLLAKPGQLHLTPANIAQFSALLPGPLKALFAGENLLLRSVANEGRVVMLLVADINGQPLSETQLKIFGKTAQCIDRALTSFANRAG</sequence>
<dbReference type="Pfam" id="PF08668">
    <property type="entry name" value="HDOD"/>
    <property type="match status" value="1"/>
</dbReference>